<dbReference type="Pfam" id="PF12640">
    <property type="entry name" value="UPF0489"/>
    <property type="match status" value="1"/>
</dbReference>
<feature type="region of interest" description="Disordered" evidence="2">
    <location>
        <begin position="1"/>
        <end position="20"/>
    </location>
</feature>
<comment type="caution">
    <text evidence="3">The sequence shown here is derived from an EMBL/GenBank/DDBJ whole genome shotgun (WGS) entry which is preliminary data.</text>
</comment>
<dbReference type="PANTHER" id="PTHR13225:SF3">
    <property type="entry name" value="UPF0489 PROTEIN C5ORF22"/>
    <property type="match status" value="1"/>
</dbReference>
<proteinExistence type="inferred from homology"/>
<dbReference type="InterPro" id="IPR024131">
    <property type="entry name" value="UPF0489"/>
</dbReference>
<name>A0A9W6ZBK7_9STRA</name>
<evidence type="ECO:0000313" key="4">
    <source>
        <dbReference type="Proteomes" id="UP001162640"/>
    </source>
</evidence>
<dbReference type="PANTHER" id="PTHR13225">
    <property type="entry name" value="MISEXPRESSION SUPPRESSOR OF RAS 6"/>
    <property type="match status" value="1"/>
</dbReference>
<gene>
    <name evidence="3" type="ORF">TL16_g00473</name>
</gene>
<accession>A0A9W6ZBK7</accession>
<dbReference type="AlphaFoldDB" id="A0A9W6ZBK7"/>
<evidence type="ECO:0000256" key="2">
    <source>
        <dbReference type="SAM" id="MobiDB-lite"/>
    </source>
</evidence>
<organism evidence="3 4">
    <name type="scientific">Triparma laevis f. inornata</name>
    <dbReference type="NCBI Taxonomy" id="1714386"/>
    <lineage>
        <taxon>Eukaryota</taxon>
        <taxon>Sar</taxon>
        <taxon>Stramenopiles</taxon>
        <taxon>Ochrophyta</taxon>
        <taxon>Bolidophyceae</taxon>
        <taxon>Parmales</taxon>
        <taxon>Triparmaceae</taxon>
        <taxon>Triparma</taxon>
    </lineage>
</organism>
<comment type="similarity">
    <text evidence="1">Belongs to the UPF0489 family.</text>
</comment>
<dbReference type="EMBL" id="BLQM01000008">
    <property type="protein sequence ID" value="GMH49246.1"/>
    <property type="molecule type" value="Genomic_DNA"/>
</dbReference>
<evidence type="ECO:0000256" key="1">
    <source>
        <dbReference type="ARBA" id="ARBA00007099"/>
    </source>
</evidence>
<dbReference type="Proteomes" id="UP001162640">
    <property type="component" value="Unassembled WGS sequence"/>
</dbReference>
<protein>
    <submittedName>
        <fullName evidence="3">Uncharacterized protein</fullName>
    </submittedName>
</protein>
<reference evidence="4" key="1">
    <citation type="journal article" date="2023" name="Commun. Biol.">
        <title>Genome analysis of Parmales, the sister group of diatoms, reveals the evolutionary specialization of diatoms from phago-mixotrophs to photoautotrophs.</title>
        <authorList>
            <person name="Ban H."/>
            <person name="Sato S."/>
            <person name="Yoshikawa S."/>
            <person name="Yamada K."/>
            <person name="Nakamura Y."/>
            <person name="Ichinomiya M."/>
            <person name="Sato N."/>
            <person name="Blanc-Mathieu R."/>
            <person name="Endo H."/>
            <person name="Kuwata A."/>
            <person name="Ogata H."/>
        </authorList>
    </citation>
    <scope>NUCLEOTIDE SEQUENCE [LARGE SCALE GENOMIC DNA]</scope>
</reference>
<evidence type="ECO:0000313" key="3">
    <source>
        <dbReference type="EMBL" id="GMH49246.1"/>
    </source>
</evidence>
<sequence length="336" mass="38581">MPKRKASDADDDNPNKTDNDRPSILIDLTICEDHNHVLPHIYNALRTIYRRSESKSPPTFRLIHFDSHPDLSILPTLKREHVKQVSRLQDELDGSQEGISCWITPLILQGSLSIIDWVHQDFCKQIKNGSHDVKLGWDEQGSCKTSSNLEYYIEDGCEVTNLSTELLEPVEFTINSTNASNLLSSENAVCGCWILDICLDYFVVSNPWLDTPFFHEIHEKVETTCIAYAQTMVEEKKLSGRYDEYEEKTWGEILECCRYTKLPHYPQLVESAFHDFKESLLLAKSRCENPPSCITVARSAEDGFISLDEVEVVQERVLRIVKTIWSVNVHVDYINK</sequence>